<proteinExistence type="predicted"/>
<dbReference type="EMBL" id="BMQJ01000019">
    <property type="protein sequence ID" value="GGQ23666.1"/>
    <property type="molecule type" value="Genomic_DNA"/>
</dbReference>
<organism evidence="1 2">
    <name type="scientific">Streptosporangium pseudovulgare</name>
    <dbReference type="NCBI Taxonomy" id="35765"/>
    <lineage>
        <taxon>Bacteria</taxon>
        <taxon>Bacillati</taxon>
        <taxon>Actinomycetota</taxon>
        <taxon>Actinomycetes</taxon>
        <taxon>Streptosporangiales</taxon>
        <taxon>Streptosporangiaceae</taxon>
        <taxon>Streptosporangium</taxon>
    </lineage>
</organism>
<comment type="caution">
    <text evidence="1">The sequence shown here is derived from an EMBL/GenBank/DDBJ whole genome shotgun (WGS) entry which is preliminary data.</text>
</comment>
<reference evidence="2" key="1">
    <citation type="journal article" date="2019" name="Int. J. Syst. Evol. Microbiol.">
        <title>The Global Catalogue of Microorganisms (GCM) 10K type strain sequencing project: providing services to taxonomists for standard genome sequencing and annotation.</title>
        <authorList>
            <consortium name="The Broad Institute Genomics Platform"/>
            <consortium name="The Broad Institute Genome Sequencing Center for Infectious Disease"/>
            <person name="Wu L."/>
            <person name="Ma J."/>
        </authorList>
    </citation>
    <scope>NUCLEOTIDE SEQUENCE [LARGE SCALE GENOMIC DNA]</scope>
    <source>
        <strain evidence="2">JCM 3115</strain>
    </source>
</reference>
<sequence>MNLGPSPRAEQCTATSKATRQRCQRLVVGGGVCFVHGGAAPQVAAAREARIVALQAAASATPTEVRDPASALMSAARDADEVVQRLKFAIADRGTLDSASLEAFGAWLDRVSRLSKAVLDSGADKQRAALAERDGQLIALAVRRILDAMCAEVLAVLGTRDAELVRREWPRWVERIAPEVLLSIGRGELEHG</sequence>
<gene>
    <name evidence="1" type="ORF">GCM10010140_62430</name>
</gene>
<keyword evidence="2" id="KW-1185">Reference proteome</keyword>
<accession>A0ABQ2RF97</accession>
<evidence type="ECO:0000313" key="1">
    <source>
        <dbReference type="EMBL" id="GGQ23666.1"/>
    </source>
</evidence>
<protein>
    <submittedName>
        <fullName evidence="1">Uncharacterized protein</fullName>
    </submittedName>
</protein>
<dbReference type="Proteomes" id="UP000611554">
    <property type="component" value="Unassembled WGS sequence"/>
</dbReference>
<name>A0ABQ2RF97_9ACTN</name>
<evidence type="ECO:0000313" key="2">
    <source>
        <dbReference type="Proteomes" id="UP000611554"/>
    </source>
</evidence>